<dbReference type="VEuPathDB" id="FungiDB:HCDG_03111"/>
<proteinExistence type="predicted"/>
<evidence type="ECO:0000313" key="3">
    <source>
        <dbReference type="Proteomes" id="UP000002624"/>
    </source>
</evidence>
<accession>C6HA80</accession>
<dbReference type="Proteomes" id="UP000002624">
    <property type="component" value="Unassembled WGS sequence"/>
</dbReference>
<sequence>MVRDRVVSDEESSPSWDFARVPALLAQGPGFFSQAQARLKVRGPTQQQGQSAPTGPAASALAEAANQAKGVQWLQWNVTASDRARLPSAAATAGTMALGGTRLGTGCWLAGDRATSPAAPPRGSMGPWGLLRPASDWLQTGFRPGPNGPCAVGFVERDWSLGLPTQLCTREGRAMGNNQIQPKGPHKSS</sequence>
<dbReference type="AlphaFoldDB" id="C6HA80"/>
<reference evidence="3" key="1">
    <citation type="submission" date="2009-05" db="EMBL/GenBank/DDBJ databases">
        <title>The genome sequence of Ajellomyces capsulatus strain H143.</title>
        <authorList>
            <person name="Champion M."/>
            <person name="Cuomo C.A."/>
            <person name="Ma L.-J."/>
            <person name="Henn M.R."/>
            <person name="Sil A."/>
            <person name="Goldman B."/>
            <person name="Young S.K."/>
            <person name="Kodira C.D."/>
            <person name="Zeng Q."/>
            <person name="Koehrsen M."/>
            <person name="Alvarado L."/>
            <person name="Berlin A.M."/>
            <person name="Borenstein D."/>
            <person name="Chen Z."/>
            <person name="Engels R."/>
            <person name="Freedman E."/>
            <person name="Gellesch M."/>
            <person name="Goldberg J."/>
            <person name="Griggs A."/>
            <person name="Gujja S."/>
            <person name="Heiman D.I."/>
            <person name="Hepburn T.A."/>
            <person name="Howarth C."/>
            <person name="Jen D."/>
            <person name="Larson L."/>
            <person name="Lewis B."/>
            <person name="Mehta T."/>
            <person name="Park D."/>
            <person name="Pearson M."/>
            <person name="Roberts A."/>
            <person name="Saif S."/>
            <person name="Shea T.D."/>
            <person name="Shenoy N."/>
            <person name="Sisk P."/>
            <person name="Stolte C."/>
            <person name="Sykes S."/>
            <person name="Walk T."/>
            <person name="White J."/>
            <person name="Yandava C."/>
            <person name="Klein B."/>
            <person name="McEwen J.G."/>
            <person name="Puccia R."/>
            <person name="Goldman G.H."/>
            <person name="Felipe M.S."/>
            <person name="Nino-Vega G."/>
            <person name="San-Blas G."/>
            <person name="Taylor J.W."/>
            <person name="Mendoza L."/>
            <person name="Galagan J.E."/>
            <person name="Nusbaum C."/>
            <person name="Birren B.W."/>
        </authorList>
    </citation>
    <scope>NUCLEOTIDE SEQUENCE [LARGE SCALE GENOMIC DNA]</scope>
    <source>
        <strain evidence="3">H143</strain>
    </source>
</reference>
<gene>
    <name evidence="2" type="ORF">HCDG_03111</name>
</gene>
<name>C6HA80_AJECH</name>
<feature type="region of interest" description="Disordered" evidence="1">
    <location>
        <begin position="39"/>
        <end position="63"/>
    </location>
</feature>
<dbReference type="HOGENOM" id="CLU_1434078_0_0_1"/>
<organism evidence="2 3">
    <name type="scientific">Ajellomyces capsulatus (strain H143)</name>
    <name type="common">Darling's disease fungus</name>
    <name type="synonym">Histoplasma capsulatum</name>
    <dbReference type="NCBI Taxonomy" id="544712"/>
    <lineage>
        <taxon>Eukaryota</taxon>
        <taxon>Fungi</taxon>
        <taxon>Dikarya</taxon>
        <taxon>Ascomycota</taxon>
        <taxon>Pezizomycotina</taxon>
        <taxon>Eurotiomycetes</taxon>
        <taxon>Eurotiomycetidae</taxon>
        <taxon>Onygenales</taxon>
        <taxon>Ajellomycetaceae</taxon>
        <taxon>Histoplasma</taxon>
    </lineage>
</organism>
<protein>
    <submittedName>
        <fullName evidence="2">Uncharacterized protein</fullName>
    </submittedName>
</protein>
<feature type="compositionally biased region" description="Low complexity" evidence="1">
    <location>
        <begin position="52"/>
        <end position="63"/>
    </location>
</feature>
<evidence type="ECO:0000313" key="2">
    <source>
        <dbReference type="EMBL" id="EER43213.1"/>
    </source>
</evidence>
<evidence type="ECO:0000256" key="1">
    <source>
        <dbReference type="SAM" id="MobiDB-lite"/>
    </source>
</evidence>
<dbReference type="EMBL" id="GG692421">
    <property type="protein sequence ID" value="EER43213.1"/>
    <property type="molecule type" value="Genomic_DNA"/>
</dbReference>